<dbReference type="CDD" id="cd00446">
    <property type="entry name" value="GrpE"/>
    <property type="match status" value="1"/>
</dbReference>
<reference evidence="6 7" key="1">
    <citation type="submission" date="2018-10" db="EMBL/GenBank/DDBJ databases">
        <authorList>
            <person name="Chen X."/>
        </authorList>
    </citation>
    <scope>NUCLEOTIDE SEQUENCE [LARGE SCALE GENOMIC DNA]</scope>
    <source>
        <strain evidence="6 7">YIM 102668</strain>
    </source>
</reference>
<dbReference type="EMBL" id="RDOJ01000002">
    <property type="protein sequence ID" value="RLZ12199.1"/>
    <property type="molecule type" value="Genomic_DNA"/>
</dbReference>
<protein>
    <recommendedName>
        <fullName evidence="3">Protein GrpE</fullName>
    </recommendedName>
    <alternativeName>
        <fullName evidence="3">HSP-70 cofactor</fullName>
    </alternativeName>
</protein>
<evidence type="ECO:0000313" key="7">
    <source>
        <dbReference type="Proteomes" id="UP000275348"/>
    </source>
</evidence>
<dbReference type="PRINTS" id="PR00773">
    <property type="entry name" value="GRPEPROTEIN"/>
</dbReference>
<dbReference type="PANTHER" id="PTHR21237:SF23">
    <property type="entry name" value="GRPE PROTEIN HOMOLOG, MITOCHONDRIAL"/>
    <property type="match status" value="1"/>
</dbReference>
<evidence type="ECO:0000256" key="5">
    <source>
        <dbReference type="SAM" id="Coils"/>
    </source>
</evidence>
<organism evidence="6 7">
    <name type="scientific">Faecalibacter macacae</name>
    <dbReference type="NCBI Taxonomy" id="1859289"/>
    <lineage>
        <taxon>Bacteria</taxon>
        <taxon>Pseudomonadati</taxon>
        <taxon>Bacteroidota</taxon>
        <taxon>Flavobacteriia</taxon>
        <taxon>Flavobacteriales</taxon>
        <taxon>Weeksellaceae</taxon>
        <taxon>Faecalibacter</taxon>
    </lineage>
</organism>
<keyword evidence="3" id="KW-0963">Cytoplasm</keyword>
<dbReference type="Gene3D" id="2.30.22.10">
    <property type="entry name" value="Head domain of nucleotide exchange factor GrpE"/>
    <property type="match status" value="1"/>
</dbReference>
<comment type="subcellular location">
    <subcellularLocation>
        <location evidence="3">Cytoplasm</location>
    </subcellularLocation>
</comment>
<dbReference type="AlphaFoldDB" id="A0A3L9MNG1"/>
<keyword evidence="5" id="KW-0175">Coiled coil</keyword>
<evidence type="ECO:0000256" key="2">
    <source>
        <dbReference type="ARBA" id="ARBA00023186"/>
    </source>
</evidence>
<dbReference type="Proteomes" id="UP000275348">
    <property type="component" value="Unassembled WGS sequence"/>
</dbReference>
<dbReference type="SUPFAM" id="SSF58014">
    <property type="entry name" value="Coiled-coil domain of nucleotide exchange factor GrpE"/>
    <property type="match status" value="1"/>
</dbReference>
<comment type="caution">
    <text evidence="6">The sequence shown here is derived from an EMBL/GenBank/DDBJ whole genome shotgun (WGS) entry which is preliminary data.</text>
</comment>
<keyword evidence="3" id="KW-0346">Stress response</keyword>
<dbReference type="InterPro" id="IPR013805">
    <property type="entry name" value="GrpE_CC"/>
</dbReference>
<dbReference type="GO" id="GO:0005737">
    <property type="term" value="C:cytoplasm"/>
    <property type="evidence" value="ECO:0007669"/>
    <property type="project" value="UniProtKB-SubCell"/>
</dbReference>
<dbReference type="HAMAP" id="MF_01151">
    <property type="entry name" value="GrpE"/>
    <property type="match status" value="1"/>
</dbReference>
<proteinExistence type="inferred from homology"/>
<dbReference type="GO" id="GO:0051087">
    <property type="term" value="F:protein-folding chaperone binding"/>
    <property type="evidence" value="ECO:0007669"/>
    <property type="project" value="InterPro"/>
</dbReference>
<sequence>MRIGKLFDSLRGKNKHTMSEQNINEEIQDQNINPEVQNEETTATEEVVEQKSEVEVLKEELQKEKEQYLRLFAEFDNFKKRTSRERIDIFKTANKEVITALLPVIDDFERAMPQITKSEDTALVTGVELIQNKLVETLRGKGLIAMEVKAGDDFNTDLHEAITQIPAPSEDLKGKVVDCVETGYMLQDVVIRYAKVVVGM</sequence>
<accession>A0A3L9MNG1</accession>
<evidence type="ECO:0000313" key="6">
    <source>
        <dbReference type="EMBL" id="RLZ12199.1"/>
    </source>
</evidence>
<keyword evidence="2 3" id="KW-0143">Chaperone</keyword>
<feature type="coiled-coil region" evidence="5">
    <location>
        <begin position="40"/>
        <end position="74"/>
    </location>
</feature>
<dbReference type="OrthoDB" id="9812586at2"/>
<dbReference type="InterPro" id="IPR000740">
    <property type="entry name" value="GrpE"/>
</dbReference>
<gene>
    <name evidence="3" type="primary">grpE</name>
    <name evidence="6" type="ORF">EAH69_01350</name>
</gene>
<comment type="similarity">
    <text evidence="1 3 4">Belongs to the GrpE family.</text>
</comment>
<dbReference type="Pfam" id="PF01025">
    <property type="entry name" value="GrpE"/>
    <property type="match status" value="1"/>
</dbReference>
<keyword evidence="7" id="KW-1185">Reference proteome</keyword>
<name>A0A3L9MNG1_9FLAO</name>
<dbReference type="GO" id="GO:0000774">
    <property type="term" value="F:adenyl-nucleotide exchange factor activity"/>
    <property type="evidence" value="ECO:0007669"/>
    <property type="project" value="InterPro"/>
</dbReference>
<dbReference type="GO" id="GO:0051082">
    <property type="term" value="F:unfolded protein binding"/>
    <property type="evidence" value="ECO:0007669"/>
    <property type="project" value="TreeGrafter"/>
</dbReference>
<dbReference type="InterPro" id="IPR009012">
    <property type="entry name" value="GrpE_head"/>
</dbReference>
<dbReference type="GO" id="GO:0006457">
    <property type="term" value="P:protein folding"/>
    <property type="evidence" value="ECO:0007669"/>
    <property type="project" value="InterPro"/>
</dbReference>
<comment type="subunit">
    <text evidence="3">Homodimer.</text>
</comment>
<dbReference type="Gene3D" id="3.90.20.20">
    <property type="match status" value="1"/>
</dbReference>
<dbReference type="GO" id="GO:0042803">
    <property type="term" value="F:protein homodimerization activity"/>
    <property type="evidence" value="ECO:0007669"/>
    <property type="project" value="InterPro"/>
</dbReference>
<evidence type="ECO:0000256" key="1">
    <source>
        <dbReference type="ARBA" id="ARBA00009054"/>
    </source>
</evidence>
<dbReference type="PANTHER" id="PTHR21237">
    <property type="entry name" value="GRPE PROTEIN"/>
    <property type="match status" value="1"/>
</dbReference>
<evidence type="ECO:0000256" key="3">
    <source>
        <dbReference type="HAMAP-Rule" id="MF_01151"/>
    </source>
</evidence>
<evidence type="ECO:0000256" key="4">
    <source>
        <dbReference type="RuleBase" id="RU004478"/>
    </source>
</evidence>
<dbReference type="SUPFAM" id="SSF51064">
    <property type="entry name" value="Head domain of nucleotide exchange factor GrpE"/>
    <property type="match status" value="1"/>
</dbReference>
<comment type="function">
    <text evidence="3">Participates actively in the response to hyperosmotic and heat shock by preventing the aggregation of stress-denatured proteins, in association with DnaK and GrpE. It is the nucleotide exchange factor for DnaK and may function as a thermosensor. Unfolded proteins bind initially to DnaJ; upon interaction with the DnaJ-bound protein, DnaK hydrolyzes its bound ATP, resulting in the formation of a stable complex. GrpE releases ADP from DnaK; ATP binding to DnaK triggers the release of the substrate protein, thus completing the reaction cycle. Several rounds of ATP-dependent interactions between DnaJ, DnaK and GrpE are required for fully efficient folding.</text>
</comment>